<dbReference type="EMBL" id="JANAWD010000550">
    <property type="protein sequence ID" value="KAJ3477955.1"/>
    <property type="molecule type" value="Genomic_DNA"/>
</dbReference>
<dbReference type="Gene3D" id="2.30.38.10">
    <property type="entry name" value="Luciferase, Domain 3"/>
    <property type="match status" value="1"/>
</dbReference>
<dbReference type="AlphaFoldDB" id="A0AAD5UU90"/>
<sequence length="600" mass="66072">MTEFRGPFGDLPYIPDDLTIPQFFLDHRHPTRPVNTNLTPWFIEEGTGRKIGFEEVRARTFGFANALKIRWNIGERSSLRITSEIVNNGISLAGEDDVGGSHNFEPKIPPFVSSPSNPAYTSEELSYQIDTTKAKILITHSGSLQTALDAAKDSGLPPSNVIVIDTPTSNVPYVTLDTLVHEGLSQPPAFVERKLKPGEGKTKLALLSFSSGTTGRPKAVAIPHISVIANVIQMAVHSKVYLPAEQKRFRPGDVIPSILSSVSQSEITFEMAPHTVSDIYGIVVNLHWSLFSGFSLVIVPRFNFIQMLKSIQHYRVNHMLLVPPMVVLLCKSPEVKNYDLTSLRFIMSGAAPLSAELTRQAIKTLPTADIGQGYGMTETCTTVTFPRIDQKIGTLGSAGQLMPGVVARVVKEDGSLAKLGEQGELYVTAPSIALRYLNNEEATKETFIDGWVRTGDEVIIKEESMLFVVDRMKEIMKVRGFQVAPAELEGHLLNHPDVSDTCVVGIPDEYSGEVPLAFVTLSQDAQTRVKRDPSEADKIKASIMKHVADHKVHYKRLTGGVEFVDSIPKNPSGKLLRRFLRDKARELVKARDVGKAKAKL</sequence>
<dbReference type="PROSITE" id="PS00455">
    <property type="entry name" value="AMP_BINDING"/>
    <property type="match status" value="1"/>
</dbReference>
<dbReference type="SUPFAM" id="SSF56801">
    <property type="entry name" value="Acetyl-CoA synthetase-like"/>
    <property type="match status" value="1"/>
</dbReference>
<dbReference type="Pfam" id="PF00501">
    <property type="entry name" value="AMP-binding"/>
    <property type="match status" value="1"/>
</dbReference>
<dbReference type="Pfam" id="PF13193">
    <property type="entry name" value="AMP-binding_C"/>
    <property type="match status" value="1"/>
</dbReference>
<evidence type="ECO:0000259" key="2">
    <source>
        <dbReference type="Pfam" id="PF13193"/>
    </source>
</evidence>
<dbReference type="PANTHER" id="PTHR24096:SF422">
    <property type="entry name" value="BCDNA.GH02901"/>
    <property type="match status" value="1"/>
</dbReference>
<reference evidence="3" key="1">
    <citation type="submission" date="2022-07" db="EMBL/GenBank/DDBJ databases">
        <title>Genome Sequence of Physisporinus lineatus.</title>
        <authorList>
            <person name="Buettner E."/>
        </authorList>
    </citation>
    <scope>NUCLEOTIDE SEQUENCE</scope>
    <source>
        <strain evidence="3">VT162</strain>
    </source>
</reference>
<dbReference type="InterPro" id="IPR000873">
    <property type="entry name" value="AMP-dep_synth/lig_dom"/>
</dbReference>
<dbReference type="InterPro" id="IPR020845">
    <property type="entry name" value="AMP-binding_CS"/>
</dbReference>
<comment type="caution">
    <text evidence="3">The sequence shown here is derived from an EMBL/GenBank/DDBJ whole genome shotgun (WGS) entry which is preliminary data.</text>
</comment>
<evidence type="ECO:0000259" key="1">
    <source>
        <dbReference type="Pfam" id="PF00501"/>
    </source>
</evidence>
<dbReference type="InterPro" id="IPR045851">
    <property type="entry name" value="AMP-bd_C_sf"/>
</dbReference>
<organism evidence="3 4">
    <name type="scientific">Meripilus lineatus</name>
    <dbReference type="NCBI Taxonomy" id="2056292"/>
    <lineage>
        <taxon>Eukaryota</taxon>
        <taxon>Fungi</taxon>
        <taxon>Dikarya</taxon>
        <taxon>Basidiomycota</taxon>
        <taxon>Agaricomycotina</taxon>
        <taxon>Agaricomycetes</taxon>
        <taxon>Polyporales</taxon>
        <taxon>Meripilaceae</taxon>
        <taxon>Meripilus</taxon>
    </lineage>
</organism>
<accession>A0AAD5UU90</accession>
<keyword evidence="4" id="KW-1185">Reference proteome</keyword>
<feature type="domain" description="AMP-dependent synthetase/ligase" evidence="1">
    <location>
        <begin position="112"/>
        <end position="437"/>
    </location>
</feature>
<protein>
    <submittedName>
        <fullName evidence="3">Uncharacterized protein</fullName>
    </submittedName>
</protein>
<gene>
    <name evidence="3" type="ORF">NLI96_g10105</name>
</gene>
<dbReference type="Gene3D" id="3.30.300.30">
    <property type="match status" value="1"/>
</dbReference>
<dbReference type="InterPro" id="IPR025110">
    <property type="entry name" value="AMP-bd_C"/>
</dbReference>
<evidence type="ECO:0000313" key="4">
    <source>
        <dbReference type="Proteomes" id="UP001212997"/>
    </source>
</evidence>
<feature type="domain" description="AMP-binding enzyme C-terminal" evidence="2">
    <location>
        <begin position="487"/>
        <end position="574"/>
    </location>
</feature>
<dbReference type="GO" id="GO:0016405">
    <property type="term" value="F:CoA-ligase activity"/>
    <property type="evidence" value="ECO:0007669"/>
    <property type="project" value="TreeGrafter"/>
</dbReference>
<name>A0AAD5UU90_9APHY</name>
<evidence type="ECO:0000313" key="3">
    <source>
        <dbReference type="EMBL" id="KAJ3477955.1"/>
    </source>
</evidence>
<dbReference type="Gene3D" id="3.40.50.980">
    <property type="match status" value="2"/>
</dbReference>
<dbReference type="PANTHER" id="PTHR24096">
    <property type="entry name" value="LONG-CHAIN-FATTY-ACID--COA LIGASE"/>
    <property type="match status" value="1"/>
</dbReference>
<dbReference type="Proteomes" id="UP001212997">
    <property type="component" value="Unassembled WGS sequence"/>
</dbReference>
<proteinExistence type="predicted"/>